<dbReference type="PROSITE" id="PS00636">
    <property type="entry name" value="DNAJ_1"/>
    <property type="match status" value="1"/>
</dbReference>
<dbReference type="EMBL" id="BNAH01000004">
    <property type="protein sequence ID" value="GHE85736.1"/>
    <property type="molecule type" value="Genomic_DNA"/>
</dbReference>
<feature type="binding site" evidence="9">
    <location>
        <position position="147"/>
    </location>
    <ligand>
        <name>Zn(2+)</name>
        <dbReference type="ChEBI" id="CHEBI:29105"/>
        <label>1</label>
    </ligand>
</feature>
<keyword evidence="3 9" id="KW-0479">Metal-binding</keyword>
<dbReference type="PRINTS" id="PR00625">
    <property type="entry name" value="JDOMAIN"/>
</dbReference>
<keyword evidence="5 9" id="KW-0863">Zinc-finger</keyword>
<dbReference type="SUPFAM" id="SSF49493">
    <property type="entry name" value="HSP40/DnaJ peptide-binding domain"/>
    <property type="match status" value="2"/>
</dbReference>
<feature type="domain" description="CR-type" evidence="12">
    <location>
        <begin position="134"/>
        <end position="212"/>
    </location>
</feature>
<dbReference type="Pfam" id="PF01556">
    <property type="entry name" value="DnaJ_C"/>
    <property type="match status" value="1"/>
</dbReference>
<dbReference type="InterPro" id="IPR036410">
    <property type="entry name" value="HSP_DnaJ_Cys-rich_dom_sf"/>
</dbReference>
<feature type="zinc finger region" description="CR-type" evidence="10">
    <location>
        <begin position="134"/>
        <end position="212"/>
    </location>
</feature>
<feature type="binding site" evidence="9">
    <location>
        <position position="164"/>
    </location>
    <ligand>
        <name>Zn(2+)</name>
        <dbReference type="ChEBI" id="CHEBI:29105"/>
        <label>2</label>
    </ligand>
</feature>
<evidence type="ECO:0000256" key="3">
    <source>
        <dbReference type="ARBA" id="ARBA00022723"/>
    </source>
</evidence>
<evidence type="ECO:0000256" key="1">
    <source>
        <dbReference type="ARBA" id="ARBA00022490"/>
    </source>
</evidence>
<proteinExistence type="inferred from homology"/>
<comment type="subcellular location">
    <subcellularLocation>
        <location evidence="9">Cytoplasm</location>
    </subcellularLocation>
</comment>
<keyword evidence="14" id="KW-1185">Reference proteome</keyword>
<feature type="binding site" evidence="9">
    <location>
        <position position="150"/>
    </location>
    <ligand>
        <name>Zn(2+)</name>
        <dbReference type="ChEBI" id="CHEBI:29105"/>
        <label>1</label>
    </ligand>
</feature>
<evidence type="ECO:0000256" key="2">
    <source>
        <dbReference type="ARBA" id="ARBA00022705"/>
    </source>
</evidence>
<dbReference type="PANTHER" id="PTHR43096:SF48">
    <property type="entry name" value="CHAPERONE PROTEIN DNAJ"/>
    <property type="match status" value="1"/>
</dbReference>
<dbReference type="CDD" id="cd06257">
    <property type="entry name" value="DnaJ"/>
    <property type="match status" value="1"/>
</dbReference>
<feature type="repeat" description="CXXCXGXG motif" evidence="9">
    <location>
        <begin position="200"/>
        <end position="207"/>
    </location>
</feature>
<dbReference type="PANTHER" id="PTHR43096">
    <property type="entry name" value="DNAJ HOMOLOG 1, MITOCHONDRIAL-RELATED"/>
    <property type="match status" value="1"/>
</dbReference>
<dbReference type="InterPro" id="IPR012724">
    <property type="entry name" value="DnaJ"/>
</dbReference>
<comment type="similarity">
    <text evidence="9">Belongs to the DnaJ family.</text>
</comment>
<dbReference type="CDD" id="cd10747">
    <property type="entry name" value="DnaJ_C"/>
    <property type="match status" value="1"/>
</dbReference>
<feature type="binding site" evidence="9">
    <location>
        <position position="200"/>
    </location>
    <ligand>
        <name>Zn(2+)</name>
        <dbReference type="ChEBI" id="CHEBI:29105"/>
        <label>1</label>
    </ligand>
</feature>
<evidence type="ECO:0000256" key="6">
    <source>
        <dbReference type="ARBA" id="ARBA00022833"/>
    </source>
</evidence>
<feature type="binding site" evidence="9">
    <location>
        <position position="189"/>
    </location>
    <ligand>
        <name>Zn(2+)</name>
        <dbReference type="ChEBI" id="CHEBI:29105"/>
        <label>2</label>
    </ligand>
</feature>
<dbReference type="InterPro" id="IPR002939">
    <property type="entry name" value="DnaJ_C"/>
</dbReference>
<evidence type="ECO:0000256" key="9">
    <source>
        <dbReference type="HAMAP-Rule" id="MF_01152"/>
    </source>
</evidence>
<dbReference type="Pfam" id="PF00226">
    <property type="entry name" value="DnaJ"/>
    <property type="match status" value="1"/>
</dbReference>
<dbReference type="Pfam" id="PF00684">
    <property type="entry name" value="DnaJ_CXXCXGXG"/>
    <property type="match status" value="1"/>
</dbReference>
<feature type="binding site" evidence="9">
    <location>
        <position position="167"/>
    </location>
    <ligand>
        <name>Zn(2+)</name>
        <dbReference type="ChEBI" id="CHEBI:29105"/>
        <label>2</label>
    </ligand>
</feature>
<protein>
    <recommendedName>
        <fullName evidence="9">Chaperone protein DnaJ</fullName>
    </recommendedName>
</protein>
<reference evidence="14" key="1">
    <citation type="journal article" date="2019" name="Int. J. Syst. Evol. Microbiol.">
        <title>The Global Catalogue of Microorganisms (GCM) 10K type strain sequencing project: providing services to taxonomists for standard genome sequencing and annotation.</title>
        <authorList>
            <consortium name="The Broad Institute Genomics Platform"/>
            <consortium name="The Broad Institute Genome Sequencing Center for Infectious Disease"/>
            <person name="Wu L."/>
            <person name="Ma J."/>
        </authorList>
    </citation>
    <scope>NUCLEOTIDE SEQUENCE [LARGE SCALE GENOMIC DNA]</scope>
    <source>
        <strain evidence="14">CGMCC 1.15922</strain>
    </source>
</reference>
<dbReference type="InterPro" id="IPR001623">
    <property type="entry name" value="DnaJ_domain"/>
</dbReference>
<dbReference type="Proteomes" id="UP000626370">
    <property type="component" value="Unassembled WGS sequence"/>
</dbReference>
<keyword evidence="4 9" id="KW-0677">Repeat</keyword>
<dbReference type="InterPro" id="IPR036869">
    <property type="entry name" value="J_dom_sf"/>
</dbReference>
<dbReference type="InterPro" id="IPR008971">
    <property type="entry name" value="HSP40/DnaJ_pept-bd"/>
</dbReference>
<comment type="domain">
    <text evidence="9">The J domain is necessary and sufficient to stimulate DnaK ATPase activity. Zinc center 1 plays an important role in the autonomous, DnaK-independent chaperone activity of DnaJ. Zinc center 2 is essential for interaction with DnaK and for DnaJ activity.</text>
</comment>
<dbReference type="NCBIfam" id="NF008035">
    <property type="entry name" value="PRK10767.1"/>
    <property type="match status" value="1"/>
</dbReference>
<feature type="repeat" description="CXXCXGXG motif" evidence="9">
    <location>
        <begin position="186"/>
        <end position="193"/>
    </location>
</feature>
<sequence length="378" mass="41055">MSKRDYYEVLEVAKDASERDIKKAYKRLAMKFHPDRTKGDKAKEETFKEIKAAYEVLSDDQKRAAYDQYGHAAFEQGGMGGGGYGGGQDFGDIFGDVFGDIFGGGRRGGGQSRARRGSDLRYNLDLSLEEAVKGKTLEIKVPTYVSCEPCDGSGAKKGTSAKTCTTCHGHGQVQMRQGLFAVQQTCPTCSGKGQVISDPCPVCRGQGRVEKTKTLSVKIPPGVDTGDRIRLSGEGEAGEHGAPAGDLYVQANVREHKIFVRDENNLFCEVPISFTTAALGGEIEVPTLEGKVKLKIPKETQTGKMFRLRGKGVKSVRSATVGDLMCKVVIETPVNLSGDQADLLRQLDEKMGKSSKKHSPKETGFFDGVKKFFDDLKS</sequence>
<comment type="cofactor">
    <cofactor evidence="9">
        <name>Zn(2+)</name>
        <dbReference type="ChEBI" id="CHEBI:29105"/>
    </cofactor>
    <text evidence="9">Binds 2 Zn(2+) ions per monomer.</text>
</comment>
<feature type="binding site" evidence="9">
    <location>
        <position position="186"/>
    </location>
    <ligand>
        <name>Zn(2+)</name>
        <dbReference type="ChEBI" id="CHEBI:29105"/>
        <label>2</label>
    </ligand>
</feature>
<dbReference type="SUPFAM" id="SSF57938">
    <property type="entry name" value="DnaJ/Hsp40 cysteine-rich domain"/>
    <property type="match status" value="1"/>
</dbReference>
<evidence type="ECO:0000256" key="10">
    <source>
        <dbReference type="PROSITE-ProRule" id="PRU00546"/>
    </source>
</evidence>
<dbReference type="HAMAP" id="MF_01152">
    <property type="entry name" value="DnaJ"/>
    <property type="match status" value="1"/>
</dbReference>
<gene>
    <name evidence="9 13" type="primary">dnaJ</name>
    <name evidence="13" type="ORF">GCM10011501_13550</name>
</gene>
<dbReference type="PROSITE" id="PS51188">
    <property type="entry name" value="ZF_CR"/>
    <property type="match status" value="1"/>
</dbReference>
<dbReference type="InterPro" id="IPR001305">
    <property type="entry name" value="HSP_DnaJ_Cys-rich_dom"/>
</dbReference>
<name>A0ABQ3INW5_9GAMM</name>
<keyword evidence="7 9" id="KW-0346">Stress response</keyword>
<dbReference type="RefSeq" id="WP_189377493.1">
    <property type="nucleotide sequence ID" value="NZ_BNAH01000004.1"/>
</dbReference>
<evidence type="ECO:0000313" key="14">
    <source>
        <dbReference type="Proteomes" id="UP000626370"/>
    </source>
</evidence>
<accession>A0ABQ3INW5</accession>
<dbReference type="NCBIfam" id="TIGR02349">
    <property type="entry name" value="DnaJ_bact"/>
    <property type="match status" value="1"/>
</dbReference>
<evidence type="ECO:0000313" key="13">
    <source>
        <dbReference type="EMBL" id="GHE85736.1"/>
    </source>
</evidence>
<comment type="function">
    <text evidence="9">Participates actively in the response to hyperosmotic and heat shock by preventing the aggregation of stress-denatured proteins and by disaggregating proteins, also in an autonomous, DnaK-independent fashion. Unfolded proteins bind initially to DnaJ; upon interaction with the DnaJ-bound protein, DnaK hydrolyzes its bound ATP, resulting in the formation of a stable complex. GrpE releases ADP from DnaK; ATP binding to DnaK triggers the release of the substrate protein, thus completing the reaction cycle. Several rounds of ATP-dependent interactions between DnaJ, DnaK and GrpE are required for fully efficient folding. Also involved, together with DnaK and GrpE, in the DNA replication of plasmids through activation of initiation proteins.</text>
</comment>
<dbReference type="Gene3D" id="2.10.230.10">
    <property type="entry name" value="Heat shock protein DnaJ, cysteine-rich domain"/>
    <property type="match status" value="1"/>
</dbReference>
<evidence type="ECO:0000256" key="5">
    <source>
        <dbReference type="ARBA" id="ARBA00022771"/>
    </source>
</evidence>
<evidence type="ECO:0000259" key="12">
    <source>
        <dbReference type="PROSITE" id="PS51188"/>
    </source>
</evidence>
<feature type="binding site" evidence="9">
    <location>
        <position position="203"/>
    </location>
    <ligand>
        <name>Zn(2+)</name>
        <dbReference type="ChEBI" id="CHEBI:29105"/>
        <label>1</label>
    </ligand>
</feature>
<evidence type="ECO:0000259" key="11">
    <source>
        <dbReference type="PROSITE" id="PS50076"/>
    </source>
</evidence>
<keyword evidence="8 9" id="KW-0143">Chaperone</keyword>
<dbReference type="Gene3D" id="1.10.287.110">
    <property type="entry name" value="DnaJ domain"/>
    <property type="match status" value="1"/>
</dbReference>
<keyword evidence="6 9" id="KW-0862">Zinc</keyword>
<dbReference type="SMART" id="SM00271">
    <property type="entry name" value="DnaJ"/>
    <property type="match status" value="1"/>
</dbReference>
<keyword evidence="1 9" id="KW-0963">Cytoplasm</keyword>
<evidence type="ECO:0000256" key="4">
    <source>
        <dbReference type="ARBA" id="ARBA00022737"/>
    </source>
</evidence>
<dbReference type="Gene3D" id="2.60.260.20">
    <property type="entry name" value="Urease metallochaperone UreE, N-terminal domain"/>
    <property type="match status" value="2"/>
</dbReference>
<feature type="repeat" description="CXXCXGXG motif" evidence="9">
    <location>
        <begin position="147"/>
        <end position="154"/>
    </location>
</feature>
<dbReference type="PROSITE" id="PS50076">
    <property type="entry name" value="DNAJ_2"/>
    <property type="match status" value="1"/>
</dbReference>
<evidence type="ECO:0000256" key="7">
    <source>
        <dbReference type="ARBA" id="ARBA00023016"/>
    </source>
</evidence>
<dbReference type="CDD" id="cd10719">
    <property type="entry name" value="DnaJ_zf"/>
    <property type="match status" value="1"/>
</dbReference>
<feature type="domain" description="J" evidence="11">
    <location>
        <begin position="5"/>
        <end position="70"/>
    </location>
</feature>
<comment type="subunit">
    <text evidence="9">Homodimer.</text>
</comment>
<dbReference type="SUPFAM" id="SSF46565">
    <property type="entry name" value="Chaperone J-domain"/>
    <property type="match status" value="1"/>
</dbReference>
<comment type="caution">
    <text evidence="13">The sequence shown here is derived from an EMBL/GenBank/DDBJ whole genome shotgun (WGS) entry which is preliminary data.</text>
</comment>
<evidence type="ECO:0000256" key="8">
    <source>
        <dbReference type="ARBA" id="ARBA00023186"/>
    </source>
</evidence>
<dbReference type="InterPro" id="IPR018253">
    <property type="entry name" value="DnaJ_domain_CS"/>
</dbReference>
<keyword evidence="2 9" id="KW-0235">DNA replication</keyword>
<organism evidence="13 14">
    <name type="scientific">Thalassotalea profundi</name>
    <dbReference type="NCBI Taxonomy" id="2036687"/>
    <lineage>
        <taxon>Bacteria</taxon>
        <taxon>Pseudomonadati</taxon>
        <taxon>Pseudomonadota</taxon>
        <taxon>Gammaproteobacteria</taxon>
        <taxon>Alteromonadales</taxon>
        <taxon>Colwelliaceae</taxon>
        <taxon>Thalassotalea</taxon>
    </lineage>
</organism>
<feature type="repeat" description="CXXCXGXG motif" evidence="9">
    <location>
        <begin position="164"/>
        <end position="171"/>
    </location>
</feature>